<dbReference type="Gene3D" id="3.20.20.70">
    <property type="entry name" value="Aldolase class I"/>
    <property type="match status" value="1"/>
</dbReference>
<evidence type="ECO:0000256" key="1">
    <source>
        <dbReference type="ARBA" id="ARBA00001966"/>
    </source>
</evidence>
<keyword evidence="4 10" id="KW-0349">Heme</keyword>
<keyword evidence="10" id="KW-0963">Cytoplasm</keyword>
<dbReference type="SMART" id="SM00729">
    <property type="entry name" value="Elp3"/>
    <property type="match status" value="1"/>
</dbReference>
<dbReference type="InterPro" id="IPR034505">
    <property type="entry name" value="Coproporphyrinogen-III_oxidase"/>
</dbReference>
<dbReference type="SUPFAM" id="SSF102114">
    <property type="entry name" value="Radical SAM enzymes"/>
    <property type="match status" value="1"/>
</dbReference>
<dbReference type="PANTHER" id="PTHR13932:SF5">
    <property type="entry name" value="RADICAL S-ADENOSYL METHIONINE DOMAIN-CONTAINING PROTEIN 1, MITOCHONDRIAL"/>
    <property type="match status" value="1"/>
</dbReference>
<sequence length="397" mass="43934">MKHNQTGVYVHFPWCLAKCPYCDFVSYAKERTAIDHSGYADAVLRELDARREAIGDRFVGSIFFGGGTPSLWEPRELGRVLRAIREHFSCAPDLEITVECNPTSLDRERAAALMDAGVGRLSIGTQSLRAEQLRFLGRLHDSAGALAAIHDALAAGVPRISTDIIFGLPDQSAEDARDQALALADLGLTHLSCYQLTIEPGTQFGELARRGRLPLADDGRTADAFLAIDEALSSRGFRHYEISNYAQAGEESRHNLGYWRGEEYIGLGCAAFGCIRPDAAEPSRVRYRNAIDPKRYIEGTSTMRSDRTGEGDGLSMFSERVDPEALLREKIMLGLRTEEGVDLEASARDLDVEAWPRDRRRAADRLASMNRLTIEGGHLSIPRSAWLFTDDTAARLF</sequence>
<evidence type="ECO:0000256" key="3">
    <source>
        <dbReference type="ARBA" id="ARBA00017228"/>
    </source>
</evidence>
<dbReference type="InterPro" id="IPR007197">
    <property type="entry name" value="rSAM"/>
</dbReference>
<keyword evidence="9 10" id="KW-0143">Chaperone</keyword>
<evidence type="ECO:0000256" key="10">
    <source>
        <dbReference type="RuleBase" id="RU364116"/>
    </source>
</evidence>
<evidence type="ECO:0000256" key="5">
    <source>
        <dbReference type="ARBA" id="ARBA00022691"/>
    </source>
</evidence>
<dbReference type="Proteomes" id="UP001370348">
    <property type="component" value="Chromosome"/>
</dbReference>
<dbReference type="InterPro" id="IPR006638">
    <property type="entry name" value="Elp3/MiaA/NifB-like_rSAM"/>
</dbReference>
<keyword evidence="8 10" id="KW-0411">Iron-sulfur</keyword>
<dbReference type="InterPro" id="IPR004559">
    <property type="entry name" value="HemW-like"/>
</dbReference>
<dbReference type="Pfam" id="PF04055">
    <property type="entry name" value="Radical_SAM"/>
    <property type="match status" value="1"/>
</dbReference>
<name>A0ABZ2LPC2_9BACT</name>
<dbReference type="SFLD" id="SFLDS00029">
    <property type="entry name" value="Radical_SAM"/>
    <property type="match status" value="1"/>
</dbReference>
<protein>
    <recommendedName>
        <fullName evidence="3 10">Heme chaperone HemW</fullName>
    </recommendedName>
</protein>
<dbReference type="EMBL" id="CP089984">
    <property type="protein sequence ID" value="WXB12738.1"/>
    <property type="molecule type" value="Genomic_DNA"/>
</dbReference>
<comment type="similarity">
    <text evidence="2">Belongs to the anaerobic coproporphyrinogen-III oxidase family. HemW subfamily.</text>
</comment>
<dbReference type="SFLD" id="SFLDF00288">
    <property type="entry name" value="HemN-like__clustered_with_nucl"/>
    <property type="match status" value="1"/>
</dbReference>
<dbReference type="SFLD" id="SFLDG01082">
    <property type="entry name" value="B12-binding_domain_containing"/>
    <property type="match status" value="1"/>
</dbReference>
<dbReference type="CDD" id="cd01335">
    <property type="entry name" value="Radical_SAM"/>
    <property type="match status" value="1"/>
</dbReference>
<keyword evidence="10" id="KW-0004">4Fe-4S</keyword>
<dbReference type="PROSITE" id="PS51918">
    <property type="entry name" value="RADICAL_SAM"/>
    <property type="match status" value="1"/>
</dbReference>
<comment type="subcellular location">
    <subcellularLocation>
        <location evidence="10">Cytoplasm</location>
    </subcellularLocation>
</comment>
<dbReference type="InterPro" id="IPR010723">
    <property type="entry name" value="HemN_C"/>
</dbReference>
<comment type="cofactor">
    <cofactor evidence="1">
        <name>[4Fe-4S] cluster</name>
        <dbReference type="ChEBI" id="CHEBI:49883"/>
    </cofactor>
</comment>
<organism evidence="12 13">
    <name type="scientific">Pendulispora albinea</name>
    <dbReference type="NCBI Taxonomy" id="2741071"/>
    <lineage>
        <taxon>Bacteria</taxon>
        <taxon>Pseudomonadati</taxon>
        <taxon>Myxococcota</taxon>
        <taxon>Myxococcia</taxon>
        <taxon>Myxococcales</taxon>
        <taxon>Sorangiineae</taxon>
        <taxon>Pendulisporaceae</taxon>
        <taxon>Pendulispora</taxon>
    </lineage>
</organism>
<dbReference type="InterPro" id="IPR058240">
    <property type="entry name" value="rSAM_sf"/>
</dbReference>
<evidence type="ECO:0000256" key="4">
    <source>
        <dbReference type="ARBA" id="ARBA00022617"/>
    </source>
</evidence>
<gene>
    <name evidence="12" type="primary">hemW</name>
    <name evidence="12" type="ORF">LZC94_33420</name>
</gene>
<evidence type="ECO:0000256" key="2">
    <source>
        <dbReference type="ARBA" id="ARBA00006100"/>
    </source>
</evidence>
<comment type="function">
    <text evidence="10">Probably acts as a heme chaperone, transferring heme to an unknown acceptor. Binds one molecule of heme per monomer, possibly covalently. Binds 1 [4Fe-4S] cluster. The cluster is coordinated with 3 cysteines and an exchangeable S-adenosyl-L-methionine.</text>
</comment>
<keyword evidence="6 10" id="KW-0479">Metal-binding</keyword>
<keyword evidence="13" id="KW-1185">Reference proteome</keyword>
<accession>A0ABZ2LPC2</accession>
<evidence type="ECO:0000256" key="9">
    <source>
        <dbReference type="ARBA" id="ARBA00023186"/>
    </source>
</evidence>
<evidence type="ECO:0000313" key="12">
    <source>
        <dbReference type="EMBL" id="WXB12738.1"/>
    </source>
</evidence>
<dbReference type="NCBIfam" id="TIGR00539">
    <property type="entry name" value="hemN_rel"/>
    <property type="match status" value="1"/>
</dbReference>
<keyword evidence="7 10" id="KW-0408">Iron</keyword>
<evidence type="ECO:0000256" key="8">
    <source>
        <dbReference type="ARBA" id="ARBA00023014"/>
    </source>
</evidence>
<dbReference type="RefSeq" id="WP_394822359.1">
    <property type="nucleotide sequence ID" value="NZ_CP089984.1"/>
</dbReference>
<evidence type="ECO:0000256" key="6">
    <source>
        <dbReference type="ARBA" id="ARBA00022723"/>
    </source>
</evidence>
<proteinExistence type="inferred from homology"/>
<feature type="domain" description="Radical SAM core" evidence="11">
    <location>
        <begin position="1"/>
        <end position="238"/>
    </location>
</feature>
<dbReference type="Pfam" id="PF06969">
    <property type="entry name" value="HemN_C"/>
    <property type="match status" value="1"/>
</dbReference>
<evidence type="ECO:0000259" key="11">
    <source>
        <dbReference type="PROSITE" id="PS51918"/>
    </source>
</evidence>
<dbReference type="SFLD" id="SFLDF00562">
    <property type="entry name" value="HemN-like__clustered_with_heat"/>
    <property type="match status" value="1"/>
</dbReference>
<dbReference type="SFLD" id="SFLDG01065">
    <property type="entry name" value="anaerobic_coproporphyrinogen-I"/>
    <property type="match status" value="1"/>
</dbReference>
<evidence type="ECO:0000313" key="13">
    <source>
        <dbReference type="Proteomes" id="UP001370348"/>
    </source>
</evidence>
<evidence type="ECO:0000256" key="7">
    <source>
        <dbReference type="ARBA" id="ARBA00023004"/>
    </source>
</evidence>
<dbReference type="InterPro" id="IPR013785">
    <property type="entry name" value="Aldolase_TIM"/>
</dbReference>
<keyword evidence="5 10" id="KW-0949">S-adenosyl-L-methionine</keyword>
<reference evidence="12 13" key="1">
    <citation type="submission" date="2021-12" db="EMBL/GenBank/DDBJ databases">
        <title>Discovery of the Pendulisporaceae a myxobacterial family with distinct sporulation behavior and unique specialized metabolism.</title>
        <authorList>
            <person name="Garcia R."/>
            <person name="Popoff A."/>
            <person name="Bader C.D."/>
            <person name="Loehr J."/>
            <person name="Walesch S."/>
            <person name="Walt C."/>
            <person name="Boldt J."/>
            <person name="Bunk B."/>
            <person name="Haeckl F.J.F.P.J."/>
            <person name="Gunesch A.P."/>
            <person name="Birkelbach J."/>
            <person name="Nuebel U."/>
            <person name="Pietschmann T."/>
            <person name="Bach T."/>
            <person name="Mueller R."/>
        </authorList>
    </citation>
    <scope>NUCLEOTIDE SEQUENCE [LARGE SCALE GENOMIC DNA]</scope>
    <source>
        <strain evidence="12 13">MSr11954</strain>
    </source>
</reference>
<dbReference type="PANTHER" id="PTHR13932">
    <property type="entry name" value="COPROPORPHYRINIGEN III OXIDASE"/>
    <property type="match status" value="1"/>
</dbReference>